<evidence type="ECO:0000256" key="3">
    <source>
        <dbReference type="ARBA" id="ARBA00022824"/>
    </source>
</evidence>
<keyword evidence="5 6" id="KW-0472">Membrane</keyword>
<comment type="subcellular location">
    <subcellularLocation>
        <location evidence="1">Endoplasmic reticulum membrane</location>
        <topology evidence="1">Multi-pass membrane protein</topology>
    </subcellularLocation>
</comment>
<keyword evidence="2 6" id="KW-0812">Transmembrane</keyword>
<dbReference type="GeneID" id="29988243"/>
<comment type="caution">
    <text evidence="7">The sequence shown here is derived from an EMBL/GenBank/DDBJ whole genome shotgun (WGS) entry which is preliminary data.</text>
</comment>
<proteinExistence type="predicted"/>
<evidence type="ECO:0000256" key="6">
    <source>
        <dbReference type="SAM" id="Phobius"/>
    </source>
</evidence>
<evidence type="ECO:0000256" key="4">
    <source>
        <dbReference type="ARBA" id="ARBA00022989"/>
    </source>
</evidence>
<dbReference type="RefSeq" id="XP_018658560.1">
    <property type="nucleotide sequence ID" value="XM_018808160.1"/>
</dbReference>
<keyword evidence="3" id="KW-0256">Endoplasmic reticulum</keyword>
<organism evidence="7 8">
    <name type="scientific">Trichoderma gamsii</name>
    <dbReference type="NCBI Taxonomy" id="398673"/>
    <lineage>
        <taxon>Eukaryota</taxon>
        <taxon>Fungi</taxon>
        <taxon>Dikarya</taxon>
        <taxon>Ascomycota</taxon>
        <taxon>Pezizomycotina</taxon>
        <taxon>Sordariomycetes</taxon>
        <taxon>Hypocreomycetidae</taxon>
        <taxon>Hypocreales</taxon>
        <taxon>Hypocreaceae</taxon>
        <taxon>Trichoderma</taxon>
    </lineage>
</organism>
<dbReference type="Proteomes" id="UP000054821">
    <property type="component" value="Unassembled WGS sequence"/>
</dbReference>
<keyword evidence="4 6" id="KW-1133">Transmembrane helix</keyword>
<evidence type="ECO:0000313" key="7">
    <source>
        <dbReference type="EMBL" id="PON30111.1"/>
    </source>
</evidence>
<keyword evidence="8" id="KW-1185">Reference proteome</keyword>
<name>A0A2P5A0U6_9HYPO</name>
<dbReference type="InterPro" id="IPR024512">
    <property type="entry name" value="Ser_palmitoyltrfase_ssu-like"/>
</dbReference>
<evidence type="ECO:0000256" key="1">
    <source>
        <dbReference type="ARBA" id="ARBA00004477"/>
    </source>
</evidence>
<dbReference type="EMBL" id="JPDN02000002">
    <property type="protein sequence ID" value="PON30111.1"/>
    <property type="molecule type" value="Genomic_DNA"/>
</dbReference>
<sequence>MASLVKLMEKKMLQFDVTFATYMFTPMEKFFFCKSLSFLFFAYLSGVPFF</sequence>
<dbReference type="AlphaFoldDB" id="A0A2P5A0U6"/>
<reference evidence="7 8" key="1">
    <citation type="journal article" date="2016" name="Genome Announc.">
        <title>Draft Whole-Genome Sequence of Trichoderma gamsii T6085, a Promising Biocontrol Agent of Fusarium Head Blight on Wheat.</title>
        <authorList>
            <person name="Baroncelli R."/>
            <person name="Zapparata A."/>
            <person name="Piaggeschi G."/>
            <person name="Sarrocco S."/>
            <person name="Vannacci G."/>
        </authorList>
    </citation>
    <scope>NUCLEOTIDE SEQUENCE [LARGE SCALE GENOMIC DNA]</scope>
    <source>
        <strain evidence="7 8">T6085</strain>
    </source>
</reference>
<dbReference type="GO" id="GO:0005789">
    <property type="term" value="C:endoplasmic reticulum membrane"/>
    <property type="evidence" value="ECO:0007669"/>
    <property type="project" value="UniProtKB-SubCell"/>
</dbReference>
<dbReference type="Pfam" id="PF11779">
    <property type="entry name" value="SPT_ssu-like"/>
    <property type="match status" value="1"/>
</dbReference>
<accession>A0A2P5A0U6</accession>
<evidence type="ECO:0000256" key="2">
    <source>
        <dbReference type="ARBA" id="ARBA00022692"/>
    </source>
</evidence>
<evidence type="ECO:0000313" key="8">
    <source>
        <dbReference type="Proteomes" id="UP000054821"/>
    </source>
</evidence>
<gene>
    <name evidence="7" type="ORF">TGAM01_v200551</name>
</gene>
<feature type="transmembrane region" description="Helical" evidence="6">
    <location>
        <begin position="31"/>
        <end position="49"/>
    </location>
</feature>
<evidence type="ECO:0000256" key="5">
    <source>
        <dbReference type="ARBA" id="ARBA00023136"/>
    </source>
</evidence>
<protein>
    <submittedName>
        <fullName evidence="7">Uncharacterized protein</fullName>
    </submittedName>
</protein>